<comment type="caution">
    <text evidence="1">The sequence shown here is derived from an EMBL/GenBank/DDBJ whole genome shotgun (WGS) entry which is preliminary data.</text>
</comment>
<accession>A0A0G0T5B2</accession>
<protein>
    <submittedName>
        <fullName evidence="1">Uncharacterized protein</fullName>
    </submittedName>
</protein>
<reference evidence="1 2" key="1">
    <citation type="journal article" date="2015" name="Nature">
        <title>rRNA introns, odd ribosomes, and small enigmatic genomes across a large radiation of phyla.</title>
        <authorList>
            <person name="Brown C.T."/>
            <person name="Hug L.A."/>
            <person name="Thomas B.C."/>
            <person name="Sharon I."/>
            <person name="Castelle C.J."/>
            <person name="Singh A."/>
            <person name="Wilkins M.J."/>
            <person name="Williams K.H."/>
            <person name="Banfield J.F."/>
        </authorList>
    </citation>
    <scope>NUCLEOTIDE SEQUENCE [LARGE SCALE GENOMIC DNA]</scope>
</reference>
<dbReference type="EMBL" id="LBZM01000010">
    <property type="protein sequence ID" value="KKR72183.1"/>
    <property type="molecule type" value="Genomic_DNA"/>
</dbReference>
<name>A0A0G0T5B2_9BACT</name>
<organism evidence="1 2">
    <name type="scientific">Candidatus Roizmanbacteria bacterium GW2011_GWB1_40_7</name>
    <dbReference type="NCBI Taxonomy" id="1618482"/>
    <lineage>
        <taxon>Bacteria</taxon>
        <taxon>Candidatus Roizmaniibacteriota</taxon>
    </lineage>
</organism>
<sequence length="34" mass="3710">MSIYTKTGDKNLESGFISFSAGGLVWEVQSAQEE</sequence>
<proteinExistence type="predicted"/>
<evidence type="ECO:0000313" key="1">
    <source>
        <dbReference type="EMBL" id="KKR72183.1"/>
    </source>
</evidence>
<gene>
    <name evidence="1" type="ORF">UU14_C0010G0017</name>
</gene>
<dbReference type="AlphaFoldDB" id="A0A0G0T5B2"/>
<dbReference type="Proteomes" id="UP000034664">
    <property type="component" value="Unassembled WGS sequence"/>
</dbReference>
<evidence type="ECO:0000313" key="2">
    <source>
        <dbReference type="Proteomes" id="UP000034664"/>
    </source>
</evidence>